<comment type="caution">
    <text evidence="2">The sequence shown here is derived from an EMBL/GenBank/DDBJ whole genome shotgun (WGS) entry which is preliminary data.</text>
</comment>
<feature type="region of interest" description="Disordered" evidence="1">
    <location>
        <begin position="18"/>
        <end position="47"/>
    </location>
</feature>
<accession>A0A138A8F1</accession>
<organism evidence="2 3">
    <name type="scientific">Tsukamurella pseudospumae</name>
    <dbReference type="NCBI Taxonomy" id="239498"/>
    <lineage>
        <taxon>Bacteria</taxon>
        <taxon>Bacillati</taxon>
        <taxon>Actinomycetota</taxon>
        <taxon>Actinomycetes</taxon>
        <taxon>Mycobacteriales</taxon>
        <taxon>Tsukamurellaceae</taxon>
        <taxon>Tsukamurella</taxon>
    </lineage>
</organism>
<dbReference type="Proteomes" id="UP000070258">
    <property type="component" value="Unassembled WGS sequence"/>
</dbReference>
<sequence length="163" mass="17010">MTTPFDPPANEPLTLAELDETSSATAPADPERLPSIPDDHPGWGNPRGELWGQVGIAHACLAVLWPAVAAADEAEDGPEVRADLARTYEADYGMSLPTAFARAAEYRGPRTELLHARAVALTNAADAGTAALNGSDDQAVITALSELHRCIDGAAGNAPDEEN</sequence>
<name>A0A138A8F1_9ACTN</name>
<evidence type="ECO:0000256" key="1">
    <source>
        <dbReference type="SAM" id="MobiDB-lite"/>
    </source>
</evidence>
<feature type="compositionally biased region" description="Basic and acidic residues" evidence="1">
    <location>
        <begin position="29"/>
        <end position="41"/>
    </location>
</feature>
<dbReference type="STRING" id="239498.AXK60_11725"/>
<protein>
    <submittedName>
        <fullName evidence="2">Uncharacterized protein</fullName>
    </submittedName>
</protein>
<evidence type="ECO:0000313" key="2">
    <source>
        <dbReference type="EMBL" id="KXP06726.1"/>
    </source>
</evidence>
<reference evidence="3" key="1">
    <citation type="submission" date="2016-02" db="EMBL/GenBank/DDBJ databases">
        <authorList>
            <person name="Wen L."/>
            <person name="He K."/>
            <person name="Yang H."/>
        </authorList>
    </citation>
    <scope>NUCLEOTIDE SEQUENCE [LARGE SCALE GENOMIC DNA]</scope>
    <source>
        <strain evidence="3">JCM 15929</strain>
    </source>
</reference>
<proteinExistence type="predicted"/>
<gene>
    <name evidence="2" type="ORF">AXK60_11725</name>
</gene>
<dbReference type="AlphaFoldDB" id="A0A138A8F1"/>
<dbReference type="RefSeq" id="WP_068572595.1">
    <property type="nucleotide sequence ID" value="NZ_LSRF01000056.1"/>
</dbReference>
<evidence type="ECO:0000313" key="3">
    <source>
        <dbReference type="Proteomes" id="UP000070258"/>
    </source>
</evidence>
<dbReference type="EMBL" id="LSRF01000056">
    <property type="protein sequence ID" value="KXP06726.1"/>
    <property type="molecule type" value="Genomic_DNA"/>
</dbReference>